<evidence type="ECO:0000259" key="2">
    <source>
        <dbReference type="PROSITE" id="PS50003"/>
    </source>
</evidence>
<feature type="transmembrane region" description="Helical" evidence="1">
    <location>
        <begin position="56"/>
        <end position="78"/>
    </location>
</feature>
<dbReference type="AlphaFoldDB" id="V7BNC3"/>
<evidence type="ECO:0000313" key="3">
    <source>
        <dbReference type="EMBL" id="ESW18550.1"/>
    </source>
</evidence>
<name>V7BNC3_PHAVU</name>
<keyword evidence="1" id="KW-0472">Membrane</keyword>
<dbReference type="InterPro" id="IPR001849">
    <property type="entry name" value="PH_domain"/>
</dbReference>
<dbReference type="STRING" id="3885.V7BNC3"/>
<dbReference type="Proteomes" id="UP000000226">
    <property type="component" value="Chromosome 6"/>
</dbReference>
<accession>V7BNC3</accession>
<protein>
    <recommendedName>
        <fullName evidence="2">PH domain-containing protein</fullName>
    </recommendedName>
</protein>
<keyword evidence="1" id="KW-0812">Transmembrane</keyword>
<proteinExistence type="predicted"/>
<gene>
    <name evidence="3" type="ORF">PHAVU_006G050700g</name>
</gene>
<feature type="domain" description="PH" evidence="2">
    <location>
        <begin position="1"/>
        <end position="23"/>
    </location>
</feature>
<dbReference type="PROSITE" id="PS50003">
    <property type="entry name" value="PH_DOMAIN"/>
    <property type="match status" value="1"/>
</dbReference>
<keyword evidence="1" id="KW-1133">Transmembrane helix</keyword>
<dbReference type="Gramene" id="ESW18550">
    <property type="protein sequence ID" value="ESW18550"/>
    <property type="gene ID" value="PHAVU_006G050700g"/>
</dbReference>
<evidence type="ECO:0000313" key="4">
    <source>
        <dbReference type="Proteomes" id="UP000000226"/>
    </source>
</evidence>
<sequence length="97" mass="11214">MYFIANSEKEKEDWINSIGYSIVQNSRSDSEIVIMLTTLSSADHMLCNPLSSFGEFSFFFCCFTVFVYIIMIIITLIADRARFCDETLFMYLTATKL</sequence>
<organism evidence="3 4">
    <name type="scientific">Phaseolus vulgaris</name>
    <name type="common">Kidney bean</name>
    <name type="synonym">French bean</name>
    <dbReference type="NCBI Taxonomy" id="3885"/>
    <lineage>
        <taxon>Eukaryota</taxon>
        <taxon>Viridiplantae</taxon>
        <taxon>Streptophyta</taxon>
        <taxon>Embryophyta</taxon>
        <taxon>Tracheophyta</taxon>
        <taxon>Spermatophyta</taxon>
        <taxon>Magnoliopsida</taxon>
        <taxon>eudicotyledons</taxon>
        <taxon>Gunneridae</taxon>
        <taxon>Pentapetalae</taxon>
        <taxon>rosids</taxon>
        <taxon>fabids</taxon>
        <taxon>Fabales</taxon>
        <taxon>Fabaceae</taxon>
        <taxon>Papilionoideae</taxon>
        <taxon>50 kb inversion clade</taxon>
        <taxon>NPAAA clade</taxon>
        <taxon>indigoferoid/millettioid clade</taxon>
        <taxon>Phaseoleae</taxon>
        <taxon>Phaseolus</taxon>
    </lineage>
</organism>
<evidence type="ECO:0000256" key="1">
    <source>
        <dbReference type="SAM" id="Phobius"/>
    </source>
</evidence>
<reference evidence="4" key="1">
    <citation type="journal article" date="2014" name="Nat. Genet.">
        <title>A reference genome for common bean and genome-wide analysis of dual domestications.</title>
        <authorList>
            <person name="Schmutz J."/>
            <person name="McClean P.E."/>
            <person name="Mamidi S."/>
            <person name="Wu G.A."/>
            <person name="Cannon S.B."/>
            <person name="Grimwood J."/>
            <person name="Jenkins J."/>
            <person name="Shu S."/>
            <person name="Song Q."/>
            <person name="Chavarro C."/>
            <person name="Torres-Torres M."/>
            <person name="Geffroy V."/>
            <person name="Moghaddam S.M."/>
            <person name="Gao D."/>
            <person name="Abernathy B."/>
            <person name="Barry K."/>
            <person name="Blair M."/>
            <person name="Brick M.A."/>
            <person name="Chovatia M."/>
            <person name="Gepts P."/>
            <person name="Goodstein D.M."/>
            <person name="Gonzales M."/>
            <person name="Hellsten U."/>
            <person name="Hyten D.L."/>
            <person name="Jia G."/>
            <person name="Kelly J.D."/>
            <person name="Kudrna D."/>
            <person name="Lee R."/>
            <person name="Richard M.M."/>
            <person name="Miklas P.N."/>
            <person name="Osorno J.M."/>
            <person name="Rodrigues J."/>
            <person name="Thareau V."/>
            <person name="Urrea C.A."/>
            <person name="Wang M."/>
            <person name="Yu Y."/>
            <person name="Zhang M."/>
            <person name="Wing R.A."/>
            <person name="Cregan P.B."/>
            <person name="Rokhsar D.S."/>
            <person name="Jackson S.A."/>
        </authorList>
    </citation>
    <scope>NUCLEOTIDE SEQUENCE [LARGE SCALE GENOMIC DNA]</scope>
    <source>
        <strain evidence="4">cv. G19833</strain>
    </source>
</reference>
<keyword evidence="4" id="KW-1185">Reference proteome</keyword>
<dbReference type="OrthoDB" id="185175at2759"/>
<dbReference type="EMBL" id="CM002293">
    <property type="protein sequence ID" value="ESW18550.1"/>
    <property type="molecule type" value="Genomic_DNA"/>
</dbReference>